<feature type="domain" description="HTH tetR-type" evidence="6">
    <location>
        <begin position="20"/>
        <end position="80"/>
    </location>
</feature>
<dbReference type="InterPro" id="IPR001647">
    <property type="entry name" value="HTH_TetR"/>
</dbReference>
<dbReference type="Pfam" id="PF00440">
    <property type="entry name" value="TetR_N"/>
    <property type="match status" value="1"/>
</dbReference>
<dbReference type="GO" id="GO:0003700">
    <property type="term" value="F:DNA-binding transcription factor activity"/>
    <property type="evidence" value="ECO:0007669"/>
    <property type="project" value="TreeGrafter"/>
</dbReference>
<evidence type="ECO:0000259" key="6">
    <source>
        <dbReference type="PROSITE" id="PS50977"/>
    </source>
</evidence>
<keyword evidence="8" id="KW-1185">Reference proteome</keyword>
<dbReference type="InterPro" id="IPR041347">
    <property type="entry name" value="MftR_C"/>
</dbReference>
<keyword evidence="1" id="KW-0805">Transcription regulation</keyword>
<dbReference type="OrthoDB" id="8688418at2"/>
<dbReference type="PANTHER" id="PTHR30055">
    <property type="entry name" value="HTH-TYPE TRANSCRIPTIONAL REGULATOR RUTR"/>
    <property type="match status" value="1"/>
</dbReference>
<dbReference type="InterPro" id="IPR050109">
    <property type="entry name" value="HTH-type_TetR-like_transc_reg"/>
</dbReference>
<dbReference type="InterPro" id="IPR009057">
    <property type="entry name" value="Homeodomain-like_sf"/>
</dbReference>
<sequence length="219" mass="23310">MLADEGRDGTRGGLRERKKQATREALTLAAVRLASERGLENVRNEDIAAEAGVSPRTFSNYFSSKYEALAARNIDRARQAADTLRSRPEGEPLWDALIEATLSPLAGAERAHRAPEPDVLARLRRMSDAPALLGEALKTGLAADSELAAAIAERTGTDVDRDLYPRLAAAAVTSAVHVATDRWLRADPPVPLVPLLVQALRQLAAGLPDPSTDPGAAAP</sequence>
<evidence type="ECO:0000256" key="4">
    <source>
        <dbReference type="PROSITE-ProRule" id="PRU00335"/>
    </source>
</evidence>
<dbReference type="Gene3D" id="1.10.357.10">
    <property type="entry name" value="Tetracycline Repressor, domain 2"/>
    <property type="match status" value="1"/>
</dbReference>
<feature type="region of interest" description="Disordered" evidence="5">
    <location>
        <begin position="1"/>
        <end position="21"/>
    </location>
</feature>
<organism evidence="7 8">
    <name type="scientific">Streptomyces antioxidans</name>
    <dbReference type="NCBI Taxonomy" id="1507734"/>
    <lineage>
        <taxon>Bacteria</taxon>
        <taxon>Bacillati</taxon>
        <taxon>Actinomycetota</taxon>
        <taxon>Actinomycetes</taxon>
        <taxon>Kitasatosporales</taxon>
        <taxon>Streptomycetaceae</taxon>
        <taxon>Streptomyces</taxon>
    </lineage>
</organism>
<gene>
    <name evidence="7" type="ORF">VT50_0233315</name>
</gene>
<evidence type="ECO:0000256" key="1">
    <source>
        <dbReference type="ARBA" id="ARBA00023015"/>
    </source>
</evidence>
<dbReference type="PROSITE" id="PS50977">
    <property type="entry name" value="HTH_TETR_2"/>
    <property type="match status" value="1"/>
</dbReference>
<evidence type="ECO:0000256" key="2">
    <source>
        <dbReference type="ARBA" id="ARBA00023125"/>
    </source>
</evidence>
<reference evidence="7" key="1">
    <citation type="submission" date="2016-12" db="EMBL/GenBank/DDBJ databases">
        <title>Genome sequence of Streptomyces antioxidans MUSC 164.</title>
        <authorList>
            <person name="Lee L.-H."/>
            <person name="Ser H.-L."/>
        </authorList>
    </citation>
    <scope>NUCLEOTIDE SEQUENCE [LARGE SCALE GENOMIC DNA]</scope>
    <source>
        <strain evidence="7">MUSC 164</strain>
    </source>
</reference>
<feature type="DNA-binding region" description="H-T-H motif" evidence="4">
    <location>
        <begin position="43"/>
        <end position="62"/>
    </location>
</feature>
<name>A0A1V4CVJ1_9ACTN</name>
<dbReference type="Pfam" id="PF17754">
    <property type="entry name" value="TetR_C_14"/>
    <property type="match status" value="1"/>
</dbReference>
<evidence type="ECO:0000256" key="5">
    <source>
        <dbReference type="SAM" id="MobiDB-lite"/>
    </source>
</evidence>
<accession>A0A1V4CVJ1</accession>
<evidence type="ECO:0000313" key="8">
    <source>
        <dbReference type="Proteomes" id="UP000033615"/>
    </source>
</evidence>
<comment type="caution">
    <text evidence="7">The sequence shown here is derived from an EMBL/GenBank/DDBJ whole genome shotgun (WGS) entry which is preliminary data.</text>
</comment>
<proteinExistence type="predicted"/>
<keyword evidence="3" id="KW-0804">Transcription</keyword>
<dbReference type="Proteomes" id="UP000033615">
    <property type="component" value="Unassembled WGS sequence"/>
</dbReference>
<dbReference type="AlphaFoldDB" id="A0A1V4CVJ1"/>
<evidence type="ECO:0000256" key="3">
    <source>
        <dbReference type="ARBA" id="ARBA00023163"/>
    </source>
</evidence>
<dbReference type="SUPFAM" id="SSF46689">
    <property type="entry name" value="Homeodomain-like"/>
    <property type="match status" value="1"/>
</dbReference>
<dbReference type="PANTHER" id="PTHR30055:SF238">
    <property type="entry name" value="MYCOFACTOCIN BIOSYNTHESIS TRANSCRIPTIONAL REGULATOR MFTR-RELATED"/>
    <property type="match status" value="1"/>
</dbReference>
<dbReference type="EMBL" id="LAKD02000119">
    <property type="protein sequence ID" value="OPF71596.1"/>
    <property type="molecule type" value="Genomic_DNA"/>
</dbReference>
<keyword evidence="2 4" id="KW-0238">DNA-binding</keyword>
<dbReference type="GO" id="GO:0000976">
    <property type="term" value="F:transcription cis-regulatory region binding"/>
    <property type="evidence" value="ECO:0007669"/>
    <property type="project" value="TreeGrafter"/>
</dbReference>
<dbReference type="Gene3D" id="1.10.10.60">
    <property type="entry name" value="Homeodomain-like"/>
    <property type="match status" value="1"/>
</dbReference>
<dbReference type="RefSeq" id="WP_046084723.1">
    <property type="nucleotide sequence ID" value="NZ_LAKD02000119.1"/>
</dbReference>
<evidence type="ECO:0000313" key="7">
    <source>
        <dbReference type="EMBL" id="OPF71596.1"/>
    </source>
</evidence>
<protein>
    <submittedName>
        <fullName evidence="7">TetR family transcriptional regulator</fullName>
    </submittedName>
</protein>